<name>U6JRJ3_TITSE</name>
<dbReference type="Gene3D" id="3.40.390.10">
    <property type="entry name" value="Collagenase (Catalytic Domain)"/>
    <property type="match status" value="1"/>
</dbReference>
<dbReference type="InterPro" id="IPR001506">
    <property type="entry name" value="Peptidase_M12A"/>
</dbReference>
<protein>
    <submittedName>
        <fullName evidence="5">Astacin-like metallopeptidase 12 protein</fullName>
    </submittedName>
</protein>
<dbReference type="GO" id="GO:0004222">
    <property type="term" value="F:metalloendopeptidase activity"/>
    <property type="evidence" value="ECO:0007669"/>
    <property type="project" value="InterPro"/>
</dbReference>
<evidence type="ECO:0000313" key="5">
    <source>
        <dbReference type="EMBL" id="CDJ26708.1"/>
    </source>
</evidence>
<dbReference type="MEROPS" id="M12.032"/>
<dbReference type="AlphaFoldDB" id="U6JRJ3"/>
<evidence type="ECO:0000256" key="3">
    <source>
        <dbReference type="PROSITE-ProRule" id="PRU01211"/>
    </source>
</evidence>
<gene>
    <name evidence="5" type="primary">astl</name>
</gene>
<feature type="non-terminal residue" evidence="5">
    <location>
        <position position="1"/>
    </location>
</feature>
<proteinExistence type="evidence at transcript level"/>
<dbReference type="Pfam" id="PF01400">
    <property type="entry name" value="Astacin"/>
    <property type="match status" value="1"/>
</dbReference>
<dbReference type="InterPro" id="IPR024079">
    <property type="entry name" value="MetalloPept_cat_dom_sf"/>
</dbReference>
<dbReference type="GO" id="GO:0006508">
    <property type="term" value="P:proteolysis"/>
    <property type="evidence" value="ECO:0007669"/>
    <property type="project" value="InterPro"/>
</dbReference>
<feature type="non-terminal residue" evidence="5">
    <location>
        <position position="127"/>
    </location>
</feature>
<dbReference type="SUPFAM" id="SSF55486">
    <property type="entry name" value="Metalloproteases ('zincins'), catalytic domain"/>
    <property type="match status" value="1"/>
</dbReference>
<comment type="cofactor">
    <cofactor evidence="1">
        <name>Zn(2+)</name>
        <dbReference type="ChEBI" id="CHEBI:29105"/>
    </cofactor>
</comment>
<reference evidence="5" key="1">
    <citation type="submission" date="2013-10" db="EMBL/GenBank/DDBJ databases">
        <authorList>
            <person name="Fuzita F."/>
        </authorList>
    </citation>
    <scope>NUCLEOTIDE SEQUENCE</scope>
    <source>
        <tissue evidence="5">Midgut glands</tissue>
    </source>
</reference>
<sequence>MICLAILFSTTITNNLTFHRFDNEDPEIYSADIAMQNPNLFGGDMLNYIDDDKNAVTDSSVIWPRGIIPYVIDESLQNSTRAKWLIRAAMWEFHKNTCVRFVKRTNETAYVKIFDDDGCYAMVGRSG</sequence>
<evidence type="ECO:0000256" key="1">
    <source>
        <dbReference type="ARBA" id="ARBA00001947"/>
    </source>
</evidence>
<dbReference type="PANTHER" id="PTHR10127">
    <property type="entry name" value="DISCOIDIN, CUB, EGF, LAMININ , AND ZINC METALLOPROTEASE DOMAIN CONTAINING"/>
    <property type="match status" value="1"/>
</dbReference>
<feature type="domain" description="Peptidase M12A" evidence="4">
    <location>
        <begin position="54"/>
        <end position="127"/>
    </location>
</feature>
<evidence type="ECO:0000259" key="4">
    <source>
        <dbReference type="PROSITE" id="PS51864"/>
    </source>
</evidence>
<evidence type="ECO:0000256" key="2">
    <source>
        <dbReference type="ARBA" id="ARBA00006629"/>
    </source>
</evidence>
<reference evidence="5" key="2">
    <citation type="journal article" date="2015" name="PLoS ONE">
        <title>Biochemical, transcriptomic and proteomic analyses of digestion in the scorpion Tityus serrulatus: insights into function and evolution of digestion in an ancient arthropod.</title>
        <authorList>
            <person name="Fuzita F.J."/>
            <person name="Pinkse M.W.H."/>
            <person name="Patane J.S.L."/>
            <person name="Juliano M.A."/>
            <person name="Verhaert P.D.E.M."/>
            <person name="Lopes A.R."/>
        </authorList>
    </citation>
    <scope>NUCLEOTIDE SEQUENCE</scope>
    <source>
        <tissue evidence="5">Midgut glands</tissue>
    </source>
</reference>
<organism evidence="5">
    <name type="scientific">Tityus serrulatus</name>
    <name type="common">Brazilian yellow scorpion</name>
    <dbReference type="NCBI Taxonomy" id="6887"/>
    <lineage>
        <taxon>Eukaryota</taxon>
        <taxon>Metazoa</taxon>
        <taxon>Ecdysozoa</taxon>
        <taxon>Arthropoda</taxon>
        <taxon>Chelicerata</taxon>
        <taxon>Arachnida</taxon>
        <taxon>Scorpiones</taxon>
        <taxon>Buthida</taxon>
        <taxon>Buthoidea</taxon>
        <taxon>Buthidae</taxon>
        <taxon>Tityus</taxon>
    </lineage>
</organism>
<dbReference type="PANTHER" id="PTHR10127:SF850">
    <property type="entry name" value="METALLOENDOPEPTIDASE"/>
    <property type="match status" value="1"/>
</dbReference>
<comment type="similarity">
    <text evidence="2">Belongs to the venom metalloproteinase (M12B) family.</text>
</comment>
<dbReference type="PROSITE" id="PS51864">
    <property type="entry name" value="ASTACIN"/>
    <property type="match status" value="1"/>
</dbReference>
<dbReference type="EMBL" id="HG710132">
    <property type="protein sequence ID" value="CDJ26708.1"/>
    <property type="molecule type" value="mRNA"/>
</dbReference>
<comment type="caution">
    <text evidence="3">Lacks conserved residue(s) required for the propagation of feature annotation.</text>
</comment>
<accession>U6JRJ3</accession>